<proteinExistence type="predicted"/>
<dbReference type="AlphaFoldDB" id="A0A6C0IMV9"/>
<accession>A0A6C0IMV9</accession>
<sequence>MYPIEVEIPATFTTAEYRKYVRTLFQMDLTEVEKENRQIQEHNDEPWDDETTDEMLYDNGRATKFMDYVETETKSDPLFACLYQKAAAKMFSTDLGIGLAVLFSYDYLHYYHKCLQSYFSNERTLKETNPDYIKLNELVS</sequence>
<protein>
    <submittedName>
        <fullName evidence="1">Uncharacterized protein</fullName>
    </submittedName>
</protein>
<evidence type="ECO:0000313" key="1">
    <source>
        <dbReference type="EMBL" id="QHT94332.1"/>
    </source>
</evidence>
<dbReference type="EMBL" id="MN740219">
    <property type="protein sequence ID" value="QHT94332.1"/>
    <property type="molecule type" value="Genomic_DNA"/>
</dbReference>
<reference evidence="1" key="1">
    <citation type="journal article" date="2020" name="Nature">
        <title>Giant virus diversity and host interactions through global metagenomics.</title>
        <authorList>
            <person name="Schulz F."/>
            <person name="Roux S."/>
            <person name="Paez-Espino D."/>
            <person name="Jungbluth S."/>
            <person name="Walsh D.A."/>
            <person name="Denef V.J."/>
            <person name="McMahon K.D."/>
            <person name="Konstantinidis K.T."/>
            <person name="Eloe-Fadrosh E.A."/>
            <person name="Kyrpides N.C."/>
            <person name="Woyke T."/>
        </authorList>
    </citation>
    <scope>NUCLEOTIDE SEQUENCE</scope>
    <source>
        <strain evidence="1">GVMAG-M-3300024258-28</strain>
    </source>
</reference>
<name>A0A6C0IMV9_9ZZZZ</name>
<organism evidence="1">
    <name type="scientific">viral metagenome</name>
    <dbReference type="NCBI Taxonomy" id="1070528"/>
    <lineage>
        <taxon>unclassified sequences</taxon>
        <taxon>metagenomes</taxon>
        <taxon>organismal metagenomes</taxon>
    </lineage>
</organism>